<proteinExistence type="predicted"/>
<accession>A0A174C1I9</accession>
<dbReference type="RefSeq" id="WP_055151868.1">
    <property type="nucleotide sequence ID" value="NZ_CYZU01000008.1"/>
</dbReference>
<dbReference type="OrthoDB" id="2065562at2"/>
<name>A0A174C1I9_9FIRM</name>
<organism evidence="1 2">
    <name type="scientific">Faecalicatena contorta</name>
    <dbReference type="NCBI Taxonomy" id="39482"/>
    <lineage>
        <taxon>Bacteria</taxon>
        <taxon>Bacillati</taxon>
        <taxon>Bacillota</taxon>
        <taxon>Clostridia</taxon>
        <taxon>Lachnospirales</taxon>
        <taxon>Lachnospiraceae</taxon>
        <taxon>Faecalicatena</taxon>
    </lineage>
</organism>
<dbReference type="Proteomes" id="UP000095544">
    <property type="component" value="Unassembled WGS sequence"/>
</dbReference>
<dbReference type="STRING" id="39482.ERS852491_01158"/>
<evidence type="ECO:0000313" key="1">
    <source>
        <dbReference type="EMBL" id="CUO05618.1"/>
    </source>
</evidence>
<gene>
    <name evidence="1" type="ORF">ERS852491_01158</name>
</gene>
<reference evidence="1 2" key="1">
    <citation type="submission" date="2015-09" db="EMBL/GenBank/DDBJ databases">
        <authorList>
            <consortium name="Pathogen Informatics"/>
        </authorList>
    </citation>
    <scope>NUCLEOTIDE SEQUENCE [LARGE SCALE GENOMIC DNA]</scope>
    <source>
        <strain evidence="1 2">2789STDY5834876</strain>
    </source>
</reference>
<dbReference type="AlphaFoldDB" id="A0A174C1I9"/>
<protein>
    <submittedName>
        <fullName evidence="1">Uncharacterized protein</fullName>
    </submittedName>
</protein>
<dbReference type="EMBL" id="CYZU01000008">
    <property type="protein sequence ID" value="CUO05618.1"/>
    <property type="molecule type" value="Genomic_DNA"/>
</dbReference>
<evidence type="ECO:0000313" key="2">
    <source>
        <dbReference type="Proteomes" id="UP000095544"/>
    </source>
</evidence>
<sequence>MSRIGNIYTESYSKSSAAISADGKLSETIQEEIVDRIGEPASMTKESVADLIYAGSSYGQKAGFESGFNYAIALIFESLMS</sequence>